<dbReference type="Proteomes" id="UP000254889">
    <property type="component" value="Chromosome"/>
</dbReference>
<dbReference type="SUPFAM" id="SSF46689">
    <property type="entry name" value="Homeodomain-like"/>
    <property type="match status" value="1"/>
</dbReference>
<name>A0A345ZXW4_9HYPH</name>
<evidence type="ECO:0000313" key="6">
    <source>
        <dbReference type="Proteomes" id="UP000254889"/>
    </source>
</evidence>
<dbReference type="KEGG" id="ptaw:DW352_15265"/>
<sequence>MAVAATPKAKRAGAAKSKARLEPVRDAERTQQAILAAAEAEFASKGLAGARVDVIAEQAGANKRMMYYYFGSKDDLYLAVLERAYGAMREKERDLNLADLDPLEAIKTLVHFKFDYYVEHQSIISLLAGENLSGATFLKRSRKLRDMQTSLVGVIQRVLAAGEAKGVIRKGLDPLHLYLSISALGYFYFSNAATLSVAFGRQLLSAPERNERRQHCVDVIMSYVTAR</sequence>
<feature type="DNA-binding region" description="H-T-H motif" evidence="2">
    <location>
        <begin position="51"/>
        <end position="70"/>
    </location>
</feature>
<feature type="region of interest" description="Disordered" evidence="3">
    <location>
        <begin position="1"/>
        <end position="25"/>
    </location>
</feature>
<dbReference type="InterPro" id="IPR041474">
    <property type="entry name" value="NicS_C"/>
</dbReference>
<dbReference type="GO" id="GO:0003677">
    <property type="term" value="F:DNA binding"/>
    <property type="evidence" value="ECO:0007669"/>
    <property type="project" value="UniProtKB-UniRule"/>
</dbReference>
<dbReference type="InterPro" id="IPR050109">
    <property type="entry name" value="HTH-type_TetR-like_transc_reg"/>
</dbReference>
<dbReference type="EMBL" id="CP031417">
    <property type="protein sequence ID" value="AXK81761.1"/>
    <property type="molecule type" value="Genomic_DNA"/>
</dbReference>
<keyword evidence="1 2" id="KW-0238">DNA-binding</keyword>
<evidence type="ECO:0000313" key="5">
    <source>
        <dbReference type="EMBL" id="AXK81761.1"/>
    </source>
</evidence>
<proteinExistence type="predicted"/>
<dbReference type="OrthoDB" id="2356263at2"/>
<dbReference type="InterPro" id="IPR001647">
    <property type="entry name" value="HTH_TetR"/>
</dbReference>
<dbReference type="RefSeq" id="WP_115692140.1">
    <property type="nucleotide sequence ID" value="NZ_CP031417.1"/>
</dbReference>
<dbReference type="PANTHER" id="PTHR30328:SF54">
    <property type="entry name" value="HTH-TYPE TRANSCRIPTIONAL REPRESSOR SCO4008"/>
    <property type="match status" value="1"/>
</dbReference>
<dbReference type="InterPro" id="IPR036271">
    <property type="entry name" value="Tet_transcr_reg_TetR-rel_C_sf"/>
</dbReference>
<evidence type="ECO:0000256" key="3">
    <source>
        <dbReference type="SAM" id="MobiDB-lite"/>
    </source>
</evidence>
<dbReference type="PRINTS" id="PR00455">
    <property type="entry name" value="HTHTETR"/>
</dbReference>
<organism evidence="5 6">
    <name type="scientific">Pseudolabrys taiwanensis</name>
    <dbReference type="NCBI Taxonomy" id="331696"/>
    <lineage>
        <taxon>Bacteria</taxon>
        <taxon>Pseudomonadati</taxon>
        <taxon>Pseudomonadota</taxon>
        <taxon>Alphaproteobacteria</taxon>
        <taxon>Hyphomicrobiales</taxon>
        <taxon>Xanthobacteraceae</taxon>
        <taxon>Pseudolabrys</taxon>
    </lineage>
</organism>
<protein>
    <submittedName>
        <fullName evidence="5">TetR family transcriptional regulator</fullName>
    </submittedName>
</protein>
<dbReference type="PROSITE" id="PS50977">
    <property type="entry name" value="HTH_TETR_2"/>
    <property type="match status" value="1"/>
</dbReference>
<keyword evidence="6" id="KW-1185">Reference proteome</keyword>
<dbReference type="InterPro" id="IPR009057">
    <property type="entry name" value="Homeodomain-like_sf"/>
</dbReference>
<dbReference type="Pfam" id="PF00440">
    <property type="entry name" value="TetR_N"/>
    <property type="match status" value="1"/>
</dbReference>
<evidence type="ECO:0000259" key="4">
    <source>
        <dbReference type="PROSITE" id="PS50977"/>
    </source>
</evidence>
<evidence type="ECO:0000256" key="1">
    <source>
        <dbReference type="ARBA" id="ARBA00023125"/>
    </source>
</evidence>
<reference evidence="5 6" key="1">
    <citation type="submission" date="2018-07" db="EMBL/GenBank/DDBJ databases">
        <authorList>
            <person name="Quirk P.G."/>
            <person name="Krulwich T.A."/>
        </authorList>
    </citation>
    <scope>NUCLEOTIDE SEQUENCE [LARGE SCALE GENOMIC DNA]</scope>
    <source>
        <strain evidence="5 6">CC-BB4</strain>
    </source>
</reference>
<dbReference type="Gene3D" id="1.10.357.10">
    <property type="entry name" value="Tetracycline Repressor, domain 2"/>
    <property type="match status" value="1"/>
</dbReference>
<accession>A0A345ZXW4</accession>
<gene>
    <name evidence="5" type="ORF">DW352_15265</name>
</gene>
<dbReference type="PANTHER" id="PTHR30328">
    <property type="entry name" value="TRANSCRIPTIONAL REPRESSOR"/>
    <property type="match status" value="1"/>
</dbReference>
<dbReference type="SUPFAM" id="SSF48498">
    <property type="entry name" value="Tetracyclin repressor-like, C-terminal domain"/>
    <property type="match status" value="1"/>
</dbReference>
<dbReference type="Pfam" id="PF17938">
    <property type="entry name" value="TetR_C_29"/>
    <property type="match status" value="1"/>
</dbReference>
<feature type="domain" description="HTH tetR-type" evidence="4">
    <location>
        <begin position="28"/>
        <end position="88"/>
    </location>
</feature>
<evidence type="ECO:0000256" key="2">
    <source>
        <dbReference type="PROSITE-ProRule" id="PRU00335"/>
    </source>
</evidence>
<dbReference type="AlphaFoldDB" id="A0A345ZXW4"/>